<organism evidence="8 9">
    <name type="scientific">Hyphomonas atlantica</name>
    <dbReference type="NCBI Taxonomy" id="1280948"/>
    <lineage>
        <taxon>Bacteria</taxon>
        <taxon>Pseudomonadati</taxon>
        <taxon>Pseudomonadota</taxon>
        <taxon>Alphaproteobacteria</taxon>
        <taxon>Hyphomonadales</taxon>
        <taxon>Hyphomonadaceae</taxon>
        <taxon>Hyphomonas</taxon>
    </lineage>
</organism>
<feature type="binding site" evidence="5">
    <location>
        <position position="19"/>
    </location>
    <ligand>
        <name>Zn(2+)</name>
        <dbReference type="ChEBI" id="CHEBI:29105"/>
        <note>catalytic</note>
    </ligand>
</feature>
<dbReference type="GO" id="GO:0008270">
    <property type="term" value="F:zinc ion binding"/>
    <property type="evidence" value="ECO:0007669"/>
    <property type="project" value="UniProtKB-UniRule"/>
</dbReference>
<dbReference type="Proteomes" id="UP000024547">
    <property type="component" value="Unassembled WGS sequence"/>
</dbReference>
<evidence type="ECO:0000256" key="2">
    <source>
        <dbReference type="ARBA" id="ARBA00022801"/>
    </source>
</evidence>
<keyword evidence="9" id="KW-1185">Reference proteome</keyword>
<dbReference type="Pfam" id="PF00962">
    <property type="entry name" value="A_deaminase"/>
    <property type="match status" value="1"/>
</dbReference>
<dbReference type="PANTHER" id="PTHR43114:SF6">
    <property type="entry name" value="ADENINE DEAMINASE"/>
    <property type="match status" value="1"/>
</dbReference>
<keyword evidence="4 5" id="KW-0546">Nucleotide metabolism</keyword>
<proteinExistence type="inferred from homology"/>
<dbReference type="Gene3D" id="3.20.20.140">
    <property type="entry name" value="Metal-dependent hydrolases"/>
    <property type="match status" value="1"/>
</dbReference>
<gene>
    <name evidence="7" type="ORF">DCG65_09165</name>
    <name evidence="8" type="ORF">HY36_07540</name>
</gene>
<dbReference type="GO" id="GO:0043103">
    <property type="term" value="P:hypoxanthine salvage"/>
    <property type="evidence" value="ECO:0007669"/>
    <property type="project" value="UniProtKB-UniRule"/>
</dbReference>
<dbReference type="RefSeq" id="WP_035553585.1">
    <property type="nucleotide sequence ID" value="NZ_AWFH01000045.1"/>
</dbReference>
<dbReference type="GO" id="GO:0009117">
    <property type="term" value="P:nucleotide metabolic process"/>
    <property type="evidence" value="ECO:0007669"/>
    <property type="project" value="UniProtKB-KW"/>
</dbReference>
<name>A0A059DXU9_9PROT</name>
<feature type="binding site" evidence="5">
    <location>
        <position position="278"/>
    </location>
    <ligand>
        <name>Zn(2+)</name>
        <dbReference type="ChEBI" id="CHEBI:29105"/>
        <note>catalytic</note>
    </ligand>
</feature>
<keyword evidence="2 5" id="KW-0378">Hydrolase</keyword>
<dbReference type="NCBIfam" id="NF006850">
    <property type="entry name" value="PRK09358.1-6"/>
    <property type="match status" value="1"/>
</dbReference>
<feature type="active site" description="Proton donor" evidence="5">
    <location>
        <position position="200"/>
    </location>
</feature>
<comment type="caution">
    <text evidence="8">The sequence shown here is derived from an EMBL/GenBank/DDBJ whole genome shotgun (WGS) entry which is preliminary data.</text>
</comment>
<feature type="binding site" evidence="5">
    <location>
        <position position="197"/>
    </location>
    <ligand>
        <name>Zn(2+)</name>
        <dbReference type="ChEBI" id="CHEBI:29105"/>
        <note>catalytic</note>
    </ligand>
</feature>
<evidence type="ECO:0000313" key="7">
    <source>
        <dbReference type="EMBL" id="HAE94718.1"/>
    </source>
</evidence>
<sequence>MSAHSDLIHKLPKAELHLHIEGSFEPEMMMTLAERNRIDIPFKTLDEAKAAYDFNNLQEFLDLYYQGMNVLRTEQDFHEMTFAYLQRAKADNVVHVEMFFDPQAHTERGVAFGAVTEGILGALERGEKELGITSELIMSFLRHLSEEDGFVLLDESTPWHEHFVGVGLDSSEVGHPPLKFQRLFERCRELGFKLCLHAGEEGPPEYVREALLDIGADRIDHGNRAMEDPALIEILRDTQIPLTNCPLSNLSLCVLDDLRKSPVKRQLEEGLLVCVNSDDPAYFGGYIGQNYEAITEALELSSDQIVQLAKNSFTGSFLPDDQKTKHVAAIDQIAATMGG</sequence>
<feature type="binding site" evidence="5">
    <location>
        <position position="17"/>
    </location>
    <ligand>
        <name>Zn(2+)</name>
        <dbReference type="ChEBI" id="CHEBI:29105"/>
        <note>catalytic</note>
    </ligand>
</feature>
<comment type="catalytic activity">
    <reaction evidence="5">
        <text>adenine + H2O + H(+) = hypoxanthine + NH4(+)</text>
        <dbReference type="Rhea" id="RHEA:23688"/>
        <dbReference type="ChEBI" id="CHEBI:15377"/>
        <dbReference type="ChEBI" id="CHEBI:15378"/>
        <dbReference type="ChEBI" id="CHEBI:16708"/>
        <dbReference type="ChEBI" id="CHEBI:17368"/>
        <dbReference type="ChEBI" id="CHEBI:28938"/>
        <dbReference type="EC" id="3.5.4.2"/>
    </reaction>
</comment>
<reference evidence="8 9" key="1">
    <citation type="journal article" date="2014" name="Antonie Van Leeuwenhoek">
        <title>Hyphomonas beringensis sp. nov. and Hyphomonas chukchiensis sp. nov., isolated from surface seawater of the Bering Sea and Chukchi Sea.</title>
        <authorList>
            <person name="Li C."/>
            <person name="Lai Q."/>
            <person name="Li G."/>
            <person name="Dong C."/>
            <person name="Wang J."/>
            <person name="Liao Y."/>
            <person name="Shao Z."/>
        </authorList>
    </citation>
    <scope>NUCLEOTIDE SEQUENCE [LARGE SCALE GENOMIC DNA]</scope>
    <source>
        <strain evidence="8 9">22II1-22F38</strain>
    </source>
</reference>
<evidence type="ECO:0000313" key="8">
    <source>
        <dbReference type="EMBL" id="KCZ59123.1"/>
    </source>
</evidence>
<dbReference type="InterPro" id="IPR006330">
    <property type="entry name" value="Ado/ade_deaminase"/>
</dbReference>
<dbReference type="InterPro" id="IPR028892">
    <property type="entry name" value="ADE"/>
</dbReference>
<dbReference type="EMBL" id="AWFH01000045">
    <property type="protein sequence ID" value="KCZ59123.1"/>
    <property type="molecule type" value="Genomic_DNA"/>
</dbReference>
<dbReference type="AlphaFoldDB" id="A0A059DXU9"/>
<dbReference type="Proteomes" id="UP000259173">
    <property type="component" value="Unassembled WGS sequence"/>
</dbReference>
<dbReference type="PANTHER" id="PTHR43114">
    <property type="entry name" value="ADENINE DEAMINASE"/>
    <property type="match status" value="1"/>
</dbReference>
<dbReference type="EMBL" id="DMBR01000278">
    <property type="protein sequence ID" value="HAE94718.1"/>
    <property type="molecule type" value="Genomic_DNA"/>
</dbReference>
<protein>
    <recommendedName>
        <fullName evidence="5">Adenine deaminase</fullName>
        <shortName evidence="5">ADE</shortName>
        <ecNumber evidence="5">3.5.4.2</ecNumber>
    </recommendedName>
    <alternativeName>
        <fullName evidence="5">Adenine aminohydrolase</fullName>
        <shortName evidence="5">AAH</shortName>
    </alternativeName>
</protein>
<evidence type="ECO:0000256" key="1">
    <source>
        <dbReference type="ARBA" id="ARBA00022723"/>
    </source>
</evidence>
<dbReference type="EC" id="3.5.4.2" evidence="5"/>
<dbReference type="InterPro" id="IPR001365">
    <property type="entry name" value="A_deaminase_dom"/>
</dbReference>
<keyword evidence="3 5" id="KW-0862">Zinc</keyword>
<comment type="function">
    <text evidence="5">Catalyzes the hydrolytic deamination of adenine to hypoxanthine. Plays an important role in the purine salvage pathway and in nitrogen catabolism.</text>
</comment>
<accession>A0A059DXU9</accession>
<comment type="similarity">
    <text evidence="5">Belongs to the metallo-dependent hydrolases superfamily. Adenosine and AMP deaminases family. Adenine deaminase type 2 subfamily.</text>
</comment>
<evidence type="ECO:0000256" key="4">
    <source>
        <dbReference type="ARBA" id="ARBA00023080"/>
    </source>
</evidence>
<dbReference type="GeneID" id="92500814"/>
<dbReference type="eggNOG" id="COG1816">
    <property type="taxonomic scope" value="Bacteria"/>
</dbReference>
<keyword evidence="1 5" id="KW-0479">Metal-binding</keyword>
<evidence type="ECO:0000313" key="10">
    <source>
        <dbReference type="Proteomes" id="UP000259173"/>
    </source>
</evidence>
<reference evidence="7 10" key="2">
    <citation type="journal article" date="2018" name="Nat. Biotechnol.">
        <title>A standardized bacterial taxonomy based on genome phylogeny substantially revises the tree of life.</title>
        <authorList>
            <person name="Parks D.H."/>
            <person name="Chuvochina M."/>
            <person name="Waite D.W."/>
            <person name="Rinke C."/>
            <person name="Skarshewski A."/>
            <person name="Chaumeil P.A."/>
            <person name="Hugenholtz P."/>
        </authorList>
    </citation>
    <scope>NUCLEOTIDE SEQUENCE [LARGE SCALE GENOMIC DNA]</scope>
    <source>
        <strain evidence="7">UBA8557</strain>
    </source>
</reference>
<evidence type="ECO:0000259" key="6">
    <source>
        <dbReference type="Pfam" id="PF00962"/>
    </source>
</evidence>
<evidence type="ECO:0000256" key="3">
    <source>
        <dbReference type="ARBA" id="ARBA00022833"/>
    </source>
</evidence>
<evidence type="ECO:0000313" key="9">
    <source>
        <dbReference type="Proteomes" id="UP000024547"/>
    </source>
</evidence>
<dbReference type="HAMAP" id="MF_01962">
    <property type="entry name" value="Adenine_deaminase"/>
    <property type="match status" value="1"/>
</dbReference>
<feature type="domain" description="Adenosine deaminase" evidence="6">
    <location>
        <begin position="12"/>
        <end position="331"/>
    </location>
</feature>
<dbReference type="SUPFAM" id="SSF51556">
    <property type="entry name" value="Metallo-dependent hydrolases"/>
    <property type="match status" value="1"/>
</dbReference>
<dbReference type="InterPro" id="IPR032466">
    <property type="entry name" value="Metal_Hydrolase"/>
</dbReference>
<dbReference type="GO" id="GO:0006146">
    <property type="term" value="P:adenine catabolic process"/>
    <property type="evidence" value="ECO:0007669"/>
    <property type="project" value="UniProtKB-UniRule"/>
</dbReference>
<comment type="cofactor">
    <cofactor evidence="5">
        <name>Zn(2+)</name>
        <dbReference type="ChEBI" id="CHEBI:29105"/>
    </cofactor>
    <text evidence="5">Binds 1 zinc ion per subunit.</text>
</comment>
<dbReference type="GO" id="GO:0005829">
    <property type="term" value="C:cytosol"/>
    <property type="evidence" value="ECO:0007669"/>
    <property type="project" value="TreeGrafter"/>
</dbReference>
<dbReference type="NCBIfam" id="TIGR01430">
    <property type="entry name" value="aden_deam"/>
    <property type="match status" value="1"/>
</dbReference>
<dbReference type="GO" id="GO:0000034">
    <property type="term" value="F:adenine deaminase activity"/>
    <property type="evidence" value="ECO:0007669"/>
    <property type="project" value="UniProtKB-UniRule"/>
</dbReference>
<evidence type="ECO:0000256" key="5">
    <source>
        <dbReference type="HAMAP-Rule" id="MF_01962"/>
    </source>
</evidence>
<feature type="binding site" evidence="5">
    <location>
        <position position="279"/>
    </location>
    <ligand>
        <name>substrate</name>
    </ligand>
</feature>
<feature type="site" description="Important for catalytic activity" evidence="5">
    <location>
        <position position="221"/>
    </location>
</feature>
<dbReference type="PATRIC" id="fig|1280948.3.peg.2624"/>
<dbReference type="STRING" id="1280948.HY36_07540"/>
<dbReference type="CDD" id="cd01320">
    <property type="entry name" value="ADA"/>
    <property type="match status" value="1"/>
</dbReference>
<dbReference type="OrthoDB" id="105475at2"/>